<dbReference type="InterPro" id="IPR002818">
    <property type="entry name" value="DJ-1/PfpI"/>
</dbReference>
<reference evidence="2" key="1">
    <citation type="submission" date="2022-03" db="EMBL/GenBank/DDBJ databases">
        <title>Fererhizobium litorale gen. nov., sp. nov., isolated from sandy sediments of the Sea of Japan seashore.</title>
        <authorList>
            <person name="Romanenko L."/>
            <person name="Kurilenko V."/>
            <person name="Otstavnykh N."/>
            <person name="Svetashev V."/>
            <person name="Tekutyeva L."/>
            <person name="Isaeva M."/>
            <person name="Mikhailov V."/>
        </authorList>
    </citation>
    <scope>NUCLEOTIDE SEQUENCE</scope>
    <source>
        <strain evidence="2">KMM 9576</strain>
    </source>
</reference>
<dbReference type="SUPFAM" id="SSF52317">
    <property type="entry name" value="Class I glutamine amidotransferase-like"/>
    <property type="match status" value="1"/>
</dbReference>
<dbReference type="EMBL" id="JALDYZ010000002">
    <property type="protein sequence ID" value="MDI7921469.1"/>
    <property type="molecule type" value="Genomic_DNA"/>
</dbReference>
<organism evidence="2 3">
    <name type="scientific">Ferirhizobium litorale</name>
    <dbReference type="NCBI Taxonomy" id="2927786"/>
    <lineage>
        <taxon>Bacteria</taxon>
        <taxon>Pseudomonadati</taxon>
        <taxon>Pseudomonadota</taxon>
        <taxon>Alphaproteobacteria</taxon>
        <taxon>Hyphomicrobiales</taxon>
        <taxon>Rhizobiaceae</taxon>
        <taxon>Ferirhizobium</taxon>
    </lineage>
</organism>
<dbReference type="AlphaFoldDB" id="A0AAE3QDX7"/>
<keyword evidence="2" id="KW-0315">Glutamine amidotransferase</keyword>
<gene>
    <name evidence="2" type="ORF">MRS75_05140</name>
</gene>
<name>A0AAE3QDX7_9HYPH</name>
<evidence type="ECO:0000313" key="3">
    <source>
        <dbReference type="Proteomes" id="UP001161580"/>
    </source>
</evidence>
<dbReference type="Gene3D" id="3.40.50.880">
    <property type="match status" value="1"/>
</dbReference>
<protein>
    <submittedName>
        <fullName evidence="2">Glutamine amidotransferase</fullName>
    </submittedName>
</protein>
<evidence type="ECO:0000313" key="2">
    <source>
        <dbReference type="EMBL" id="MDI7921469.1"/>
    </source>
</evidence>
<dbReference type="GO" id="GO:0005737">
    <property type="term" value="C:cytoplasm"/>
    <property type="evidence" value="ECO:0007669"/>
    <property type="project" value="TreeGrafter"/>
</dbReference>
<dbReference type="InterPro" id="IPR029062">
    <property type="entry name" value="Class_I_gatase-like"/>
</dbReference>
<dbReference type="RefSeq" id="WP_311785641.1">
    <property type="nucleotide sequence ID" value="NZ_JALDYY010000002.1"/>
</dbReference>
<dbReference type="InterPro" id="IPR050325">
    <property type="entry name" value="Prot/Nucl_acid_deglycase"/>
</dbReference>
<proteinExistence type="predicted"/>
<dbReference type="Pfam" id="PF01965">
    <property type="entry name" value="DJ-1_PfpI"/>
    <property type="match status" value="1"/>
</dbReference>
<accession>A0AAE3QDX7</accession>
<sequence length="189" mass="19956">MTRIAIGLTEGFADWECALLMAVARSYLGIEVKTASPDGAPVTSMGGLKALPDLAFGAIDAETFDALVLAGGTIWDTDQAPDVSTLVTAYRARERVIAAICGATLALARAGVLNDVRHTSNAADFLTQAENYKGAALYRESAHSIRDGRIVTAAGTSPHTFAAEVLKALGHWSPESDYYLGLFGNEHRA</sequence>
<dbReference type="CDD" id="cd03140">
    <property type="entry name" value="GATase1_PfpI_3"/>
    <property type="match status" value="1"/>
</dbReference>
<dbReference type="PANTHER" id="PTHR48094:SF19">
    <property type="entry name" value="DJ-1_PFPI DOMAIN-CONTAINING PROTEIN"/>
    <property type="match status" value="1"/>
</dbReference>
<feature type="domain" description="DJ-1/PfpI" evidence="1">
    <location>
        <begin position="3"/>
        <end position="167"/>
    </location>
</feature>
<dbReference type="PANTHER" id="PTHR48094">
    <property type="entry name" value="PROTEIN/NUCLEIC ACID DEGLYCASE DJ-1-RELATED"/>
    <property type="match status" value="1"/>
</dbReference>
<evidence type="ECO:0000259" key="1">
    <source>
        <dbReference type="Pfam" id="PF01965"/>
    </source>
</evidence>
<comment type="caution">
    <text evidence="2">The sequence shown here is derived from an EMBL/GenBank/DDBJ whole genome shotgun (WGS) entry which is preliminary data.</text>
</comment>
<keyword evidence="3" id="KW-1185">Reference proteome</keyword>
<dbReference type="Proteomes" id="UP001161580">
    <property type="component" value="Unassembled WGS sequence"/>
</dbReference>